<feature type="compositionally biased region" description="Low complexity" evidence="1">
    <location>
        <begin position="307"/>
        <end position="333"/>
    </location>
</feature>
<feature type="compositionally biased region" description="Low complexity" evidence="1">
    <location>
        <begin position="147"/>
        <end position="158"/>
    </location>
</feature>
<keyword evidence="3" id="KW-1185">Reference proteome</keyword>
<feature type="compositionally biased region" description="Low complexity" evidence="1">
    <location>
        <begin position="98"/>
        <end position="113"/>
    </location>
</feature>
<comment type="caution">
    <text evidence="2">The sequence shown here is derived from an EMBL/GenBank/DDBJ whole genome shotgun (WGS) entry which is preliminary data.</text>
</comment>
<dbReference type="AlphaFoldDB" id="A0AAD5UPD0"/>
<feature type="compositionally biased region" description="Polar residues" evidence="1">
    <location>
        <begin position="269"/>
        <end position="278"/>
    </location>
</feature>
<feature type="compositionally biased region" description="Polar residues" evidence="1">
    <location>
        <begin position="211"/>
        <end position="226"/>
    </location>
</feature>
<name>A0AAD5UPD0_9APHY</name>
<protein>
    <submittedName>
        <fullName evidence="2">Uncharacterized protein</fullName>
    </submittedName>
</protein>
<feature type="region of interest" description="Disordered" evidence="1">
    <location>
        <begin position="67"/>
        <end position="254"/>
    </location>
</feature>
<organism evidence="2 3">
    <name type="scientific">Meripilus lineatus</name>
    <dbReference type="NCBI Taxonomy" id="2056292"/>
    <lineage>
        <taxon>Eukaryota</taxon>
        <taxon>Fungi</taxon>
        <taxon>Dikarya</taxon>
        <taxon>Basidiomycota</taxon>
        <taxon>Agaricomycotina</taxon>
        <taxon>Agaricomycetes</taxon>
        <taxon>Polyporales</taxon>
        <taxon>Meripilaceae</taxon>
        <taxon>Meripilus</taxon>
    </lineage>
</organism>
<gene>
    <name evidence="2" type="ORF">NLI96_g12749</name>
</gene>
<feature type="region of interest" description="Disordered" evidence="1">
    <location>
        <begin position="269"/>
        <end position="409"/>
    </location>
</feature>
<sequence length="409" mass="41925">MLLPLPTPTAYPHHSRRPSTASSRPGTAPASFYSTNGFASGPLSALGSYQRPELSLSFLAGHGRGSTAIGSDSIPRSYAAPDPGQDDPMSPAGAQYDSPFSFHAPSTTTTHSSFTDHRSPAFTNPRKRPHSGSDDDDDFSRTRGDTGRPISSSGPRPGTSGGPFAYVNSGPGNDYDYGSESRPQSRRLSVMELCNDTDADPTNRPFIPLSRPTTSSGLVTSASQLALSDRPTPPPPALVPSPLGSNAILSPDTPERIRTSPAIFTRVASSSAGANQASPGGRAPAPVSGSSEFGRGLPSPVLPTRLSTSAAARQQSPSSPSSAGTPSPLLSSAIRKRVSSTASPPAERYRRASGGVVSPASDAGSQGSLSGRRISRGDSNGSDDGSGGGESQRGSNAQVRIPTAVGMRA</sequence>
<dbReference type="EMBL" id="JANAWD010001206">
    <property type="protein sequence ID" value="KAJ3473926.1"/>
    <property type="molecule type" value="Genomic_DNA"/>
</dbReference>
<evidence type="ECO:0000256" key="1">
    <source>
        <dbReference type="SAM" id="MobiDB-lite"/>
    </source>
</evidence>
<reference evidence="2" key="1">
    <citation type="submission" date="2022-07" db="EMBL/GenBank/DDBJ databases">
        <title>Genome Sequence of Physisporinus lineatus.</title>
        <authorList>
            <person name="Buettner E."/>
        </authorList>
    </citation>
    <scope>NUCLEOTIDE SEQUENCE</scope>
    <source>
        <strain evidence="2">VT162</strain>
    </source>
</reference>
<accession>A0AAD5UPD0</accession>
<dbReference type="Proteomes" id="UP001212997">
    <property type="component" value="Unassembled WGS sequence"/>
</dbReference>
<proteinExistence type="predicted"/>
<evidence type="ECO:0000313" key="2">
    <source>
        <dbReference type="EMBL" id="KAJ3473926.1"/>
    </source>
</evidence>
<evidence type="ECO:0000313" key="3">
    <source>
        <dbReference type="Proteomes" id="UP001212997"/>
    </source>
</evidence>
<feature type="region of interest" description="Disordered" evidence="1">
    <location>
        <begin position="1"/>
        <end position="35"/>
    </location>
</feature>